<protein>
    <recommendedName>
        <fullName evidence="2">Tetratricopeptide repeat protein</fullName>
    </recommendedName>
</protein>
<organism evidence="1">
    <name type="scientific">Paenarthrobacter sp. AMU7</name>
    <dbReference type="NCBI Taxonomy" id="3162492"/>
    <lineage>
        <taxon>Bacteria</taxon>
        <taxon>Bacillati</taxon>
        <taxon>Actinomycetota</taxon>
        <taxon>Actinomycetes</taxon>
        <taxon>Micrococcales</taxon>
        <taxon>Micrococcaceae</taxon>
        <taxon>Paenarthrobacter</taxon>
    </lineage>
</organism>
<dbReference type="RefSeq" id="WP_369744942.1">
    <property type="nucleotide sequence ID" value="NZ_CP165735.1"/>
</dbReference>
<gene>
    <name evidence="1" type="ORF">ABQM86_16300</name>
</gene>
<dbReference type="Gene3D" id="1.25.40.10">
    <property type="entry name" value="Tetratricopeptide repeat domain"/>
    <property type="match status" value="1"/>
</dbReference>
<dbReference type="EMBL" id="CP165735">
    <property type="protein sequence ID" value="XDV70509.1"/>
    <property type="molecule type" value="Genomic_DNA"/>
</dbReference>
<accession>A0AB39YM98</accession>
<dbReference type="SUPFAM" id="SSF48452">
    <property type="entry name" value="TPR-like"/>
    <property type="match status" value="1"/>
</dbReference>
<proteinExistence type="predicted"/>
<evidence type="ECO:0000313" key="1">
    <source>
        <dbReference type="EMBL" id="XDV70509.1"/>
    </source>
</evidence>
<name>A0AB39YM98_9MICC</name>
<dbReference type="AlphaFoldDB" id="A0AB39YM98"/>
<dbReference type="InterPro" id="IPR011990">
    <property type="entry name" value="TPR-like_helical_dom_sf"/>
</dbReference>
<sequence>MTVEDTASLWRTDPTTFRDVAINRQSVEAALAGECPPVERVRYLALLGRDTEALDEGFKLLPHTSDRRELLLILAQVNQRQYRWHDAAVLHEKALRTVQSPEEEAYVRHHIGRRLFDEARFRAAADEFQWAADLYRVAGQPELAEDNRQAMRHALQVHGAERAVGRSAFDLS</sequence>
<reference evidence="1" key="1">
    <citation type="submission" date="2024-07" db="EMBL/GenBank/DDBJ databases">
        <authorList>
            <person name="Li J."/>
            <person name="Wei H."/>
            <person name="Ma J."/>
        </authorList>
    </citation>
    <scope>NUCLEOTIDE SEQUENCE</scope>
    <source>
        <strain evidence="1">AMU7</strain>
    </source>
</reference>
<evidence type="ECO:0008006" key="2">
    <source>
        <dbReference type="Google" id="ProtNLM"/>
    </source>
</evidence>